<dbReference type="AlphaFoldDB" id="A0A7R9GAQ5"/>
<dbReference type="Proteomes" id="UP000678499">
    <property type="component" value="Unassembled WGS sequence"/>
</dbReference>
<dbReference type="EMBL" id="OA882239">
    <property type="protein sequence ID" value="CAD7274087.1"/>
    <property type="molecule type" value="Genomic_DNA"/>
</dbReference>
<reference evidence="2" key="1">
    <citation type="submission" date="2020-11" db="EMBL/GenBank/DDBJ databases">
        <authorList>
            <person name="Tran Van P."/>
        </authorList>
    </citation>
    <scope>NUCLEOTIDE SEQUENCE</scope>
</reference>
<evidence type="ECO:0000259" key="1">
    <source>
        <dbReference type="Pfam" id="PF01593"/>
    </source>
</evidence>
<dbReference type="PANTHER" id="PTHR10742">
    <property type="entry name" value="FLAVIN MONOAMINE OXIDASE"/>
    <property type="match status" value="1"/>
</dbReference>
<dbReference type="InterPro" id="IPR036188">
    <property type="entry name" value="FAD/NAD-bd_sf"/>
</dbReference>
<dbReference type="Pfam" id="PF01593">
    <property type="entry name" value="Amino_oxidase"/>
    <property type="match status" value="1"/>
</dbReference>
<name>A0A7R9GAQ5_9CRUS</name>
<dbReference type="Gene3D" id="3.50.50.60">
    <property type="entry name" value="FAD/NAD(P)-binding domain"/>
    <property type="match status" value="1"/>
</dbReference>
<feature type="domain" description="Amine oxidase" evidence="1">
    <location>
        <begin position="13"/>
        <end position="478"/>
    </location>
</feature>
<sequence length="489" mass="54879">MKAKLLIIGAGPSGLAAGERLIDSSFQDFIILEARHRIGGRINSILQGSSYIELGAQWIHGEEGNVTYGIAKAQDLLSRGKDGSSQFMLDEASEWSNVLFLRSDGSALMDSSSRKIGFVTSMMESMELGLDCDEYRSAGNHHVAAFNEMLQENRFHELQAEREAILDWIHRYINSVDAADDWEQVANANTYWRCPGNTNVCLEPKLGYVSVLNHLKRKFGDQHLMLGKEVTEINYSNKSIIAVTCADGTRFECQKCILTLPLGVLKNRPGIFVPSLPQRKKDAIDALGFGAVDKIFLIFKTRWWPETAGGGFSFLWTNEPEPEYQLAIIRWNERKKFCTLFQGWPRSLLGFYADPGYENVLCGWISGDGARAMEKVPVEKVEYVCVALLRKFTRGLNLDIPEPVAIHRSTWGSDEFSRGSYSYRSVVCDEKGIGAVDLAEPVCDGSENRLYFAGEATHSNFYSTVHGAIETGYREADRFIEDEKRDLLK</sequence>
<dbReference type="SUPFAM" id="SSF54373">
    <property type="entry name" value="FAD-linked reductases, C-terminal domain"/>
    <property type="match status" value="1"/>
</dbReference>
<dbReference type="EMBL" id="CAJPEX010000202">
    <property type="protein sequence ID" value="CAG0914239.1"/>
    <property type="molecule type" value="Genomic_DNA"/>
</dbReference>
<proteinExistence type="predicted"/>
<organism evidence="2">
    <name type="scientific">Notodromas monacha</name>
    <dbReference type="NCBI Taxonomy" id="399045"/>
    <lineage>
        <taxon>Eukaryota</taxon>
        <taxon>Metazoa</taxon>
        <taxon>Ecdysozoa</taxon>
        <taxon>Arthropoda</taxon>
        <taxon>Crustacea</taxon>
        <taxon>Oligostraca</taxon>
        <taxon>Ostracoda</taxon>
        <taxon>Podocopa</taxon>
        <taxon>Podocopida</taxon>
        <taxon>Cypridocopina</taxon>
        <taxon>Cypridoidea</taxon>
        <taxon>Cyprididae</taxon>
        <taxon>Notodromas</taxon>
    </lineage>
</organism>
<protein>
    <recommendedName>
        <fullName evidence="1">Amine oxidase domain-containing protein</fullName>
    </recommendedName>
</protein>
<dbReference type="GO" id="GO:0046592">
    <property type="term" value="F:polyamine oxidase activity"/>
    <property type="evidence" value="ECO:0007669"/>
    <property type="project" value="TreeGrafter"/>
</dbReference>
<keyword evidence="3" id="KW-1185">Reference proteome</keyword>
<evidence type="ECO:0000313" key="3">
    <source>
        <dbReference type="Proteomes" id="UP000678499"/>
    </source>
</evidence>
<accession>A0A7R9GAQ5</accession>
<gene>
    <name evidence="2" type="ORF">NMOB1V02_LOCUS1942</name>
</gene>
<dbReference type="OrthoDB" id="5046242at2759"/>
<dbReference type="Gene3D" id="3.90.660.10">
    <property type="match status" value="1"/>
</dbReference>
<dbReference type="PANTHER" id="PTHR10742:SF398">
    <property type="entry name" value="AMINE OXIDASE DOMAIN-CONTAINING PROTEIN-RELATED"/>
    <property type="match status" value="1"/>
</dbReference>
<evidence type="ECO:0000313" key="2">
    <source>
        <dbReference type="EMBL" id="CAD7274087.1"/>
    </source>
</evidence>
<dbReference type="SUPFAM" id="SSF51905">
    <property type="entry name" value="FAD/NAD(P)-binding domain"/>
    <property type="match status" value="1"/>
</dbReference>
<dbReference type="InterPro" id="IPR002937">
    <property type="entry name" value="Amino_oxidase"/>
</dbReference>
<dbReference type="InterPro" id="IPR050281">
    <property type="entry name" value="Flavin_monoamine_oxidase"/>
</dbReference>